<feature type="compositionally biased region" description="Low complexity" evidence="5">
    <location>
        <begin position="299"/>
        <end position="326"/>
    </location>
</feature>
<feature type="compositionally biased region" description="Low complexity" evidence="5">
    <location>
        <begin position="578"/>
        <end position="594"/>
    </location>
</feature>
<dbReference type="InterPro" id="IPR036236">
    <property type="entry name" value="Znf_C2H2_sf"/>
</dbReference>
<dbReference type="AlphaFoldDB" id="A0A427YUY7"/>
<comment type="caution">
    <text evidence="7">The sequence shown here is derived from an EMBL/GenBank/DDBJ whole genome shotgun (WGS) entry which is preliminary data.</text>
</comment>
<feature type="compositionally biased region" description="Basic and acidic residues" evidence="5">
    <location>
        <begin position="503"/>
        <end position="517"/>
    </location>
</feature>
<feature type="domain" description="C2H2-type" evidence="6">
    <location>
        <begin position="165"/>
        <end position="192"/>
    </location>
</feature>
<dbReference type="OrthoDB" id="10018191at2759"/>
<reference evidence="7 8" key="1">
    <citation type="submission" date="2018-11" db="EMBL/GenBank/DDBJ databases">
        <title>Genome sequence of Saitozyma podzolica DSM 27192.</title>
        <authorList>
            <person name="Aliyu H."/>
            <person name="Gorte O."/>
            <person name="Ochsenreither K."/>
        </authorList>
    </citation>
    <scope>NUCLEOTIDE SEQUENCE [LARGE SCALE GENOMIC DNA]</scope>
    <source>
        <strain evidence="7 8">DSM 27192</strain>
    </source>
</reference>
<protein>
    <recommendedName>
        <fullName evidence="6">C2H2-type domain-containing protein</fullName>
    </recommendedName>
</protein>
<dbReference type="Proteomes" id="UP000279259">
    <property type="component" value="Unassembled WGS sequence"/>
</dbReference>
<keyword evidence="1" id="KW-0479">Metal-binding</keyword>
<dbReference type="SUPFAM" id="SSF57667">
    <property type="entry name" value="beta-beta-alpha zinc fingers"/>
    <property type="match status" value="1"/>
</dbReference>
<evidence type="ECO:0000256" key="4">
    <source>
        <dbReference type="PROSITE-ProRule" id="PRU00042"/>
    </source>
</evidence>
<feature type="compositionally biased region" description="Basic and acidic residues" evidence="5">
    <location>
        <begin position="212"/>
        <end position="240"/>
    </location>
</feature>
<keyword evidence="3" id="KW-0862">Zinc</keyword>
<sequence length="635" mass="66614">MSYPAPEYYSRPPGSSHGPPAPEAGSPERLHSSQGYHKSAPPAQSPGHHVYPHELPAPPGSSHGYPPAPAPITPISGSAYPPQPPSAGGYYGLAQTPSDAHVPSPRPPATAAPAPRISRPMANPSFPSASAVGKCSSVEGTGTVTRCSPGASIWRGTKHTGERPFPCHCGKAFSRLDNLRQHAATVHADQAGLNDAMLNSLAPVHAALSQRANREQRKRGEVVEVPKNAIERPRHQDTYRLKSTSSNVGSTAAQAYPSFPDHGGYDGRPRTSGGYDYPYPPVEHGQHPVSMDSGPSRRPGSAAGYPGYPQYYEPGAARPPTAPGTASSTDSMSQLPYPYRPMSSNGRELPVPAHYAESEPPSSAHGPPQSPMYPQGVAQPATWSSPPPPHAAAYPGPEQAVYPPQPEGYQYPPDHSGHTYGPPPPGSAGSSYNYPPSSAPYYPGQAQAPAQPPYGSVPPQGQYGPGYGAPGAPPPPGAASDSPFQYQPPAGDQQAQHQFQYGYDRKRRGDEGSDSARKTGRPSSAVGQQPPLNDPARQQDPLWLPPASERRSSLAISALLGSPQAAPRSRPSTADVSQQPAPAYGQPGYPYAGQDAAHTSTSLPATPVINGAQRKDREGVKGDLVEDKKHPVSTA</sequence>
<evidence type="ECO:0000259" key="6">
    <source>
        <dbReference type="PROSITE" id="PS50157"/>
    </source>
</evidence>
<keyword evidence="2 4" id="KW-0863">Zinc-finger</keyword>
<keyword evidence="8" id="KW-1185">Reference proteome</keyword>
<evidence type="ECO:0000256" key="1">
    <source>
        <dbReference type="ARBA" id="ARBA00022723"/>
    </source>
</evidence>
<evidence type="ECO:0000313" key="7">
    <source>
        <dbReference type="EMBL" id="RSH94815.1"/>
    </source>
</evidence>
<feature type="compositionally biased region" description="Low complexity" evidence="5">
    <location>
        <begin position="427"/>
        <end position="449"/>
    </location>
</feature>
<proteinExistence type="predicted"/>
<organism evidence="7 8">
    <name type="scientific">Saitozyma podzolica</name>
    <dbReference type="NCBI Taxonomy" id="1890683"/>
    <lineage>
        <taxon>Eukaryota</taxon>
        <taxon>Fungi</taxon>
        <taxon>Dikarya</taxon>
        <taxon>Basidiomycota</taxon>
        <taxon>Agaricomycotina</taxon>
        <taxon>Tremellomycetes</taxon>
        <taxon>Tremellales</taxon>
        <taxon>Trimorphomycetaceae</taxon>
        <taxon>Saitozyma</taxon>
    </lineage>
</organism>
<feature type="region of interest" description="Disordered" evidence="5">
    <location>
        <begin position="209"/>
        <end position="635"/>
    </location>
</feature>
<accession>A0A427YUY7</accession>
<dbReference type="STRING" id="1890683.A0A427YUY7"/>
<dbReference type="FunFam" id="3.30.160.60:FF:000446">
    <property type="entry name" value="Zinc finger protein"/>
    <property type="match status" value="1"/>
</dbReference>
<name>A0A427YUY7_9TREE</name>
<feature type="compositionally biased region" description="Low complexity" evidence="5">
    <location>
        <begin position="111"/>
        <end position="120"/>
    </location>
</feature>
<dbReference type="EMBL" id="RSCD01000002">
    <property type="protein sequence ID" value="RSH94815.1"/>
    <property type="molecule type" value="Genomic_DNA"/>
</dbReference>
<feature type="region of interest" description="Disordered" evidence="5">
    <location>
        <begin position="1"/>
        <end position="161"/>
    </location>
</feature>
<feature type="compositionally biased region" description="Basic and acidic residues" evidence="5">
    <location>
        <begin position="613"/>
        <end position="635"/>
    </location>
</feature>
<dbReference type="Gene3D" id="3.30.160.60">
    <property type="entry name" value="Classic Zinc Finger"/>
    <property type="match status" value="1"/>
</dbReference>
<feature type="compositionally biased region" description="Polar residues" evidence="5">
    <location>
        <begin position="521"/>
        <end position="531"/>
    </location>
</feature>
<evidence type="ECO:0000313" key="8">
    <source>
        <dbReference type="Proteomes" id="UP000279259"/>
    </source>
</evidence>
<gene>
    <name evidence="7" type="ORF">EHS25_004621</name>
</gene>
<dbReference type="PROSITE" id="PS50157">
    <property type="entry name" value="ZINC_FINGER_C2H2_2"/>
    <property type="match status" value="1"/>
</dbReference>
<evidence type="ECO:0000256" key="5">
    <source>
        <dbReference type="SAM" id="MobiDB-lite"/>
    </source>
</evidence>
<evidence type="ECO:0000256" key="2">
    <source>
        <dbReference type="ARBA" id="ARBA00022771"/>
    </source>
</evidence>
<dbReference type="GO" id="GO:0008270">
    <property type="term" value="F:zinc ion binding"/>
    <property type="evidence" value="ECO:0007669"/>
    <property type="project" value="UniProtKB-KW"/>
</dbReference>
<feature type="compositionally biased region" description="Polar residues" evidence="5">
    <location>
        <begin position="241"/>
        <end position="253"/>
    </location>
</feature>
<evidence type="ECO:0000256" key="3">
    <source>
        <dbReference type="ARBA" id="ARBA00022833"/>
    </source>
</evidence>
<dbReference type="InterPro" id="IPR013087">
    <property type="entry name" value="Znf_C2H2_type"/>
</dbReference>